<dbReference type="GO" id="GO:0050570">
    <property type="term" value="F:4-hydroxythreonine-4-phosphate dehydrogenase activity"/>
    <property type="evidence" value="ECO:0007669"/>
    <property type="project" value="UniProtKB-EC"/>
</dbReference>
<dbReference type="RefSeq" id="WP_324715820.1">
    <property type="nucleotide sequence ID" value="NZ_CP141615.1"/>
</dbReference>
<comment type="cofactor">
    <cofactor evidence="1">
        <name>a divalent metal cation</name>
        <dbReference type="ChEBI" id="CHEBI:60240"/>
    </cofactor>
</comment>
<evidence type="ECO:0000313" key="7">
    <source>
        <dbReference type="EMBL" id="WRP16547.1"/>
    </source>
</evidence>
<dbReference type="EC" id="1.1.1.262" evidence="7"/>
<organism evidence="7 8">
    <name type="scientific">Carboxydichorda subterranea</name>
    <dbReference type="NCBI Taxonomy" id="3109565"/>
    <lineage>
        <taxon>Bacteria</taxon>
        <taxon>Bacillati</taxon>
        <taxon>Bacillota</taxon>
        <taxon>Limnochordia</taxon>
        <taxon>Limnochordales</taxon>
        <taxon>Geochordaceae</taxon>
        <taxon>Carboxydichorda</taxon>
    </lineage>
</organism>
<sequence>MPAHEGVTRPLIGITLGDPAGIGPEIVLKALGHPEVFTWCRPVVYGQRQALERAAAWLPRSPRIRAGAGAREVLERADAVGADADGLGVVALVEVAGAFPPDVPVGQVSAAGGKAAFAYVEAAVRDAMEGTLDGIVTAPIHKEALHEAGIPFIGHTEMLAGLTGSAESYTMFMTGPLRIFFVTRHVSLRQACDLVTTERVLETARAADRFLRRLGIERPRLAVAALNPHASDGGLMGHEEQQAIIPAVETARREGLHVEGPVPADSVFHRAIQGHFDAVVSLYHDQGHIAAKTYDFDRTVSLTLGLPFLRTSVDHGTALDIAGTGKAREISMLEAIRVAAQYARPWRAGQAQGQAGRAARSSGGVYRHDR</sequence>
<dbReference type="PANTHER" id="PTHR30004:SF6">
    <property type="entry name" value="D-THREONATE 4-PHOSPHATE DEHYDROGENASE"/>
    <property type="match status" value="1"/>
</dbReference>
<proteinExistence type="inferred from homology"/>
<dbReference type="Proteomes" id="UP001332192">
    <property type="component" value="Chromosome"/>
</dbReference>
<gene>
    <name evidence="7" type="primary">pdxA</name>
    <name evidence="7" type="ORF">U7230_10640</name>
</gene>
<dbReference type="PANTHER" id="PTHR30004">
    <property type="entry name" value="4-HYDROXYTHREONINE-4-PHOSPHATE DEHYDROGENASE"/>
    <property type="match status" value="1"/>
</dbReference>
<comment type="similarity">
    <text evidence="2">Belongs to the PdxA family. PdxA2 subfamily.</text>
</comment>
<dbReference type="Pfam" id="PF04166">
    <property type="entry name" value="PdxA"/>
    <property type="match status" value="1"/>
</dbReference>
<dbReference type="EMBL" id="CP141615">
    <property type="protein sequence ID" value="WRP16547.1"/>
    <property type="molecule type" value="Genomic_DNA"/>
</dbReference>
<keyword evidence="5" id="KW-0520">NAD</keyword>
<name>A0ABZ1BUV2_9FIRM</name>
<accession>A0ABZ1BUV2</accession>
<keyword evidence="8" id="KW-1185">Reference proteome</keyword>
<evidence type="ECO:0000256" key="3">
    <source>
        <dbReference type="ARBA" id="ARBA00022723"/>
    </source>
</evidence>
<keyword evidence="4 7" id="KW-0560">Oxidoreductase</keyword>
<evidence type="ECO:0000313" key="8">
    <source>
        <dbReference type="Proteomes" id="UP001332192"/>
    </source>
</evidence>
<feature type="compositionally biased region" description="Low complexity" evidence="6">
    <location>
        <begin position="349"/>
        <end position="364"/>
    </location>
</feature>
<feature type="region of interest" description="Disordered" evidence="6">
    <location>
        <begin position="349"/>
        <end position="370"/>
    </location>
</feature>
<dbReference type="InterPro" id="IPR005255">
    <property type="entry name" value="PdxA_fam"/>
</dbReference>
<evidence type="ECO:0000256" key="1">
    <source>
        <dbReference type="ARBA" id="ARBA00001968"/>
    </source>
</evidence>
<evidence type="ECO:0000256" key="4">
    <source>
        <dbReference type="ARBA" id="ARBA00023002"/>
    </source>
</evidence>
<protein>
    <submittedName>
        <fullName evidence="7">4-hydroxythreonine-4-phosphate dehydrogenase PdxA</fullName>
        <ecNumber evidence="7">1.1.1.262</ecNumber>
    </submittedName>
</protein>
<evidence type="ECO:0000256" key="5">
    <source>
        <dbReference type="ARBA" id="ARBA00023027"/>
    </source>
</evidence>
<evidence type="ECO:0000256" key="6">
    <source>
        <dbReference type="SAM" id="MobiDB-lite"/>
    </source>
</evidence>
<dbReference type="NCBIfam" id="TIGR00557">
    <property type="entry name" value="pdxA"/>
    <property type="match status" value="1"/>
</dbReference>
<evidence type="ECO:0000256" key="2">
    <source>
        <dbReference type="ARBA" id="ARBA00009464"/>
    </source>
</evidence>
<dbReference type="SUPFAM" id="SSF53659">
    <property type="entry name" value="Isocitrate/Isopropylmalate dehydrogenase-like"/>
    <property type="match status" value="1"/>
</dbReference>
<reference evidence="7 8" key="1">
    <citation type="journal article" date="2024" name="Front. Microbiol.">
        <title>Novel thermophilic genera Geochorda gen. nov. and Carboxydochorda gen. nov. from the deep terrestrial subsurface reveal the ecophysiological diversity in the class Limnochordia.</title>
        <authorList>
            <person name="Karnachuk O.V."/>
            <person name="Lukina A.P."/>
            <person name="Avakyan M.R."/>
            <person name="Kadnikov V.V."/>
            <person name="Begmatov S."/>
            <person name="Beletsky A.V."/>
            <person name="Vlasova K.G."/>
            <person name="Novikov A.A."/>
            <person name="Shcherbakova V.A."/>
            <person name="Mardanov A.V."/>
            <person name="Ravin N.V."/>
        </authorList>
    </citation>
    <scope>NUCLEOTIDE SEQUENCE [LARGE SCALE GENOMIC DNA]</scope>
    <source>
        <strain evidence="7 8">L945</strain>
    </source>
</reference>
<dbReference type="Gene3D" id="3.40.718.10">
    <property type="entry name" value="Isopropylmalate Dehydrogenase"/>
    <property type="match status" value="1"/>
</dbReference>
<keyword evidence="3" id="KW-0479">Metal-binding</keyword>